<evidence type="ECO:0000313" key="3">
    <source>
        <dbReference type="Proteomes" id="UP000092631"/>
    </source>
</evidence>
<gene>
    <name evidence="2" type="ORF">A4V03_07585</name>
</gene>
<protein>
    <submittedName>
        <fullName evidence="2">Conjugative transposon protein TraN</fullName>
    </submittedName>
</protein>
<dbReference type="Proteomes" id="UP000092631">
    <property type="component" value="Chromosome"/>
</dbReference>
<dbReference type="KEGG" id="bcae:A4V03_07585"/>
<dbReference type="NCBIfam" id="TIGR03780">
    <property type="entry name" value="Bac_Flav_CT_N"/>
    <property type="match status" value="1"/>
</dbReference>
<sequence>MKKILGLVALVMGAVMCVNAQVNDTVRTVAGNDLYQGITQKLPYRQMVTPFGVQVTFAKTVHIIFPSAVKYVDLGSNWIIAGKADGAENVIRVKATTEGFPGETNFSVICEDGSFYSFNAKYAHEPEMLNIEMKDFLENEDTTDFSHTRMNIYFRELGNESPLLVKLIMQSIYKADKREIKHLGCKRFGVQFLLKSIHSHNGLFYFHTETRNRSNVAFNTDFIKFKIVDKKVPKRTAIQERAIDPVRSYNEVLVTNGKSNVRTVYVVPQFTIPDDKILVIELFEKNGGRHQTIRVENTDLVAAKVINELKIK</sequence>
<reference evidence="3" key="1">
    <citation type="submission" date="2016-04" db="EMBL/GenBank/DDBJ databases">
        <title>Complete Genome Sequences of Twelve Strains of a Stable Defined Moderately Diverse Mouse Microbiota 2 (sDMDMm2).</title>
        <authorList>
            <person name="Uchimura Y."/>
            <person name="Wyss M."/>
            <person name="Brugiroux S."/>
            <person name="Limenitakis J.P."/>
            <person name="Stecher B."/>
            <person name="McCoy K.D."/>
            <person name="Macpherson A.J."/>
        </authorList>
    </citation>
    <scope>NUCLEOTIDE SEQUENCE [LARGE SCALE GENOMIC DNA]</scope>
    <source>
        <strain evidence="3">I48</strain>
    </source>
</reference>
<keyword evidence="3" id="KW-1185">Reference proteome</keyword>
<feature type="chain" id="PRO_5008886758" evidence="1">
    <location>
        <begin position="21"/>
        <end position="312"/>
    </location>
</feature>
<evidence type="ECO:0000313" key="2">
    <source>
        <dbReference type="EMBL" id="ANU57441.1"/>
    </source>
</evidence>
<dbReference type="InterPro" id="IPR022298">
    <property type="entry name" value="Conjug_transposon_TraN"/>
</dbReference>
<dbReference type="OrthoDB" id="1038500at2"/>
<accession>A0A1C7H0B4</accession>
<organism evidence="2 3">
    <name type="scientific">Bacteroides caecimuris</name>
    <dbReference type="NCBI Taxonomy" id="1796613"/>
    <lineage>
        <taxon>Bacteria</taxon>
        <taxon>Pseudomonadati</taxon>
        <taxon>Bacteroidota</taxon>
        <taxon>Bacteroidia</taxon>
        <taxon>Bacteroidales</taxon>
        <taxon>Bacteroidaceae</taxon>
        <taxon>Bacteroides</taxon>
    </lineage>
</organism>
<dbReference type="GeneID" id="82186994"/>
<evidence type="ECO:0000256" key="1">
    <source>
        <dbReference type="SAM" id="SignalP"/>
    </source>
</evidence>
<keyword evidence="1" id="KW-0732">Signal</keyword>
<dbReference type="AlphaFoldDB" id="A0A1C7H0B4"/>
<dbReference type="EMBL" id="CP015401">
    <property type="protein sequence ID" value="ANU57441.1"/>
    <property type="molecule type" value="Genomic_DNA"/>
</dbReference>
<feature type="signal peptide" evidence="1">
    <location>
        <begin position="1"/>
        <end position="20"/>
    </location>
</feature>
<dbReference type="RefSeq" id="WP_065538514.1">
    <property type="nucleotide sequence ID" value="NZ_CAPUCN010000012.1"/>
</dbReference>
<name>A0A1C7H0B4_9BACE</name>
<proteinExistence type="predicted"/>
<dbReference type="Pfam" id="PF13595">
    <property type="entry name" value="DUF4138"/>
    <property type="match status" value="1"/>
</dbReference>